<sequence>MNDIDEGKYGQPFITDYIFDEILSLVMIRKGKDYAIKVGKPFLKTWIMDT</sequence>
<reference evidence="1" key="1">
    <citation type="submission" date="2024-03" db="EMBL/GenBank/DDBJ databases">
        <title>Complete genome sequence of Sulfurisphaera javensis strain KD-1.</title>
        <authorList>
            <person name="Sakai H."/>
            <person name="Nur N."/>
            <person name="Suwanto A."/>
            <person name="Kurosawa N."/>
        </authorList>
    </citation>
    <scope>NUCLEOTIDE SEQUENCE</scope>
    <source>
        <strain evidence="1">KD-1</strain>
    </source>
</reference>
<evidence type="ECO:0000313" key="1">
    <source>
        <dbReference type="EMBL" id="BFH72968.1"/>
    </source>
</evidence>
<proteinExistence type="predicted"/>
<accession>A0AAT9GQ53</accession>
<dbReference type="EMBL" id="AP031322">
    <property type="protein sequence ID" value="BFH72968.1"/>
    <property type="molecule type" value="Genomic_DNA"/>
</dbReference>
<dbReference type="KEGG" id="sjv:SJAV_09120"/>
<dbReference type="GeneID" id="92353842"/>
<dbReference type="RefSeq" id="WP_369611153.1">
    <property type="nucleotide sequence ID" value="NZ_AP031322.1"/>
</dbReference>
<gene>
    <name evidence="1" type="ORF">SJAV_09120</name>
</gene>
<organism evidence="1">
    <name type="scientific">Sulfurisphaera javensis</name>
    <dbReference type="NCBI Taxonomy" id="2049879"/>
    <lineage>
        <taxon>Archaea</taxon>
        <taxon>Thermoproteota</taxon>
        <taxon>Thermoprotei</taxon>
        <taxon>Sulfolobales</taxon>
        <taxon>Sulfolobaceae</taxon>
        <taxon>Sulfurisphaera</taxon>
    </lineage>
</organism>
<name>A0AAT9GQ53_9CREN</name>
<dbReference type="AlphaFoldDB" id="A0AAT9GQ53"/>
<protein>
    <submittedName>
        <fullName evidence="1">Uncharacterized protein</fullName>
    </submittedName>
</protein>